<dbReference type="AlphaFoldDB" id="E7GL41"/>
<accession>E7GL41</accession>
<feature type="transmembrane region" description="Helical" evidence="7">
    <location>
        <begin position="287"/>
        <end position="308"/>
    </location>
</feature>
<keyword evidence="4 7" id="KW-0812">Transmembrane</keyword>
<evidence type="ECO:0000256" key="7">
    <source>
        <dbReference type="SAM" id="Phobius"/>
    </source>
</evidence>
<dbReference type="HOGENOM" id="CLU_024920_3_4_9"/>
<dbReference type="InterPro" id="IPR017475">
    <property type="entry name" value="EPS_sugar_tfrase"/>
</dbReference>
<comment type="caution">
    <text evidence="9">The sequence shown here is derived from an EMBL/GenBank/DDBJ whole genome shotgun (WGS) entry which is preliminary data.</text>
</comment>
<dbReference type="RefSeq" id="WP_003499741.1">
    <property type="nucleotide sequence ID" value="NZ_GL834308.1"/>
</dbReference>
<evidence type="ECO:0000256" key="6">
    <source>
        <dbReference type="ARBA" id="ARBA00023136"/>
    </source>
</evidence>
<evidence type="ECO:0000256" key="3">
    <source>
        <dbReference type="ARBA" id="ARBA00022679"/>
    </source>
</evidence>
<dbReference type="Pfam" id="PF02397">
    <property type="entry name" value="Bac_transf"/>
    <property type="match status" value="1"/>
</dbReference>
<evidence type="ECO:0000256" key="2">
    <source>
        <dbReference type="ARBA" id="ARBA00006464"/>
    </source>
</evidence>
<dbReference type="NCBIfam" id="TIGR03025">
    <property type="entry name" value="EPS_sugtrans"/>
    <property type="match status" value="1"/>
</dbReference>
<reference evidence="9 10" key="1">
    <citation type="submission" date="2010-12" db="EMBL/GenBank/DDBJ databases">
        <title>The Genome Sequence of Clostridium symbiosum strain WAL-14163.</title>
        <authorList>
            <person name="Earl A."/>
            <person name="Ward D."/>
            <person name="Feldgarden M."/>
            <person name="Gevers D."/>
            <person name="Finegold S.M."/>
            <person name="Summanen P.H."/>
            <person name="Molitoris D.R."/>
            <person name="Vaisanen M.L."/>
            <person name="Daigneault M."/>
            <person name="Young S.K."/>
            <person name="Zeng Q."/>
            <person name="Gargeya S."/>
            <person name="Fitzgerald M."/>
            <person name="Haas B."/>
            <person name="Abouelleil A."/>
            <person name="Alvarado L."/>
            <person name="Arachchi H.M."/>
            <person name="Berlin A."/>
            <person name="Brown A."/>
            <person name="Chapman S.B."/>
            <person name="Chen Z."/>
            <person name="Dunbar C."/>
            <person name="Freedman E."/>
            <person name="Gearin G."/>
            <person name="Gellesch M."/>
            <person name="Goldberg J."/>
            <person name="Griggs A."/>
            <person name="Gujja S."/>
            <person name="Heilman E."/>
            <person name="Heiman D."/>
            <person name="Howarth C."/>
            <person name="Larson L."/>
            <person name="Lui A."/>
            <person name="MacDonald P.J.P."/>
            <person name="Mehta T."/>
            <person name="Montmayeur A."/>
            <person name="Murphy C."/>
            <person name="Neiman D."/>
            <person name="Pearson M."/>
            <person name="Priest M."/>
            <person name="Roberts A."/>
            <person name="Saif S."/>
            <person name="Shea T."/>
            <person name="Shenoy N."/>
            <person name="Sisk P."/>
            <person name="Stolte C."/>
            <person name="Sykes S."/>
            <person name="White J."/>
            <person name="Yandava C."/>
            <person name="Nusbaum C."/>
            <person name="Birren B."/>
        </authorList>
    </citation>
    <scope>NUCLEOTIDE SEQUENCE [LARGE SCALE GENOMIC DNA]</scope>
    <source>
        <strain evidence="9 10">WAL-14163</strain>
    </source>
</reference>
<dbReference type="STRING" id="1512.GCA_900049235_01781"/>
<keyword evidence="3 9" id="KW-0808">Transferase</keyword>
<keyword evidence="10" id="KW-1185">Reference proteome</keyword>
<dbReference type="InterPro" id="IPR003362">
    <property type="entry name" value="Bact_transf"/>
</dbReference>
<evidence type="ECO:0000259" key="8">
    <source>
        <dbReference type="Pfam" id="PF02397"/>
    </source>
</evidence>
<feature type="transmembrane region" description="Helical" evidence="7">
    <location>
        <begin position="104"/>
        <end position="123"/>
    </location>
</feature>
<dbReference type="PANTHER" id="PTHR30576:SF10">
    <property type="entry name" value="SLL5057 PROTEIN"/>
    <property type="match status" value="1"/>
</dbReference>
<comment type="similarity">
    <text evidence="2">Belongs to the bacterial sugar transferase family.</text>
</comment>
<keyword evidence="6 7" id="KW-0472">Membrane</keyword>
<dbReference type="EMBL" id="ADLQ01000037">
    <property type="protein sequence ID" value="EGA94425.1"/>
    <property type="molecule type" value="Genomic_DNA"/>
</dbReference>
<dbReference type="GO" id="GO:0016780">
    <property type="term" value="F:phosphotransferase activity, for other substituted phosphate groups"/>
    <property type="evidence" value="ECO:0007669"/>
    <property type="project" value="TreeGrafter"/>
</dbReference>
<comment type="subcellular location">
    <subcellularLocation>
        <location evidence="1">Membrane</location>
        <topology evidence="1">Multi-pass membrane protein</topology>
    </subcellularLocation>
</comment>
<sequence length="476" mass="55814">MVLKNRTFYMVLDIAAIIVSYILAAIIRQPVLKGKSSLELWFGGTVLLVVYILVVLFYQPKRSLMRRNNWNEFRIVVTVNFQMALVMSFLLYICRVGTKFPRSFYIVLFVFNVIWMYLGRVFLKNSLFTYYRNPQNRKRLLICSNKDNALKVMHKFVTSTMYDYEAVALMLVDNQEKDEDKQVVIYQILHRDNRSYMEESSESLEDFLRHQVIDEALLSLPDSGREEIGQFVKRLETIGINTHVTVNSFIRGNREKTVEDFGVYHVLTYSPRIFEPTELFLKRSMDIVGGFVGLLLTGILSIFVIPAICLESPGAPIFKQSRIGRNGRKFYIYKFRSMYIDAEERKKELLAQNEMNGLMFKMKDDPRITKVGKFIRKTSIDEFPQFYNVLKGDMSLVGTRPPTEEEFMQYEERHKRRLSLKPGLTGLWQVKGRSEITDFEEVVKLDLEYIDNWSIWLDIKLLIETVFVVLFQRGAT</sequence>
<protein>
    <submittedName>
        <fullName evidence="9">Glycosyl transferase CpsE</fullName>
    </submittedName>
</protein>
<dbReference type="eggNOG" id="COG2148">
    <property type="taxonomic scope" value="Bacteria"/>
</dbReference>
<evidence type="ECO:0000256" key="1">
    <source>
        <dbReference type="ARBA" id="ARBA00004141"/>
    </source>
</evidence>
<dbReference type="Pfam" id="PF13727">
    <property type="entry name" value="CoA_binding_3"/>
    <property type="match status" value="1"/>
</dbReference>
<evidence type="ECO:0000313" key="9">
    <source>
        <dbReference type="EMBL" id="EGA94425.1"/>
    </source>
</evidence>
<keyword evidence="5 7" id="KW-1133">Transmembrane helix</keyword>
<evidence type="ECO:0000313" key="10">
    <source>
        <dbReference type="Proteomes" id="UP000002970"/>
    </source>
</evidence>
<feature type="transmembrane region" description="Helical" evidence="7">
    <location>
        <begin position="7"/>
        <end position="28"/>
    </location>
</feature>
<feature type="domain" description="Bacterial sugar transferase" evidence="8">
    <location>
        <begin position="282"/>
        <end position="470"/>
    </location>
</feature>
<dbReference type="GO" id="GO:0016020">
    <property type="term" value="C:membrane"/>
    <property type="evidence" value="ECO:0007669"/>
    <property type="project" value="UniProtKB-SubCell"/>
</dbReference>
<evidence type="ECO:0000256" key="4">
    <source>
        <dbReference type="ARBA" id="ARBA00022692"/>
    </source>
</evidence>
<organism evidence="9 10">
    <name type="scientific">Clostridium symbiosum (strain WAL-14163)</name>
    <dbReference type="NCBI Taxonomy" id="742740"/>
    <lineage>
        <taxon>Bacteria</taxon>
        <taxon>Bacillati</taxon>
        <taxon>Bacillota</taxon>
        <taxon>Clostridia</taxon>
        <taxon>Lachnospirales</taxon>
        <taxon>Lachnospiraceae</taxon>
        <taxon>Otoolea</taxon>
    </lineage>
</organism>
<proteinExistence type="inferred from homology"/>
<feature type="transmembrane region" description="Helical" evidence="7">
    <location>
        <begin position="40"/>
        <end position="58"/>
    </location>
</feature>
<gene>
    <name evidence="9" type="ORF">HMPREF9474_01630</name>
</gene>
<dbReference type="PANTHER" id="PTHR30576">
    <property type="entry name" value="COLANIC BIOSYNTHESIS UDP-GLUCOSE LIPID CARRIER TRANSFERASE"/>
    <property type="match status" value="1"/>
</dbReference>
<evidence type="ECO:0000256" key="5">
    <source>
        <dbReference type="ARBA" id="ARBA00022989"/>
    </source>
</evidence>
<feature type="transmembrane region" description="Helical" evidence="7">
    <location>
        <begin position="79"/>
        <end position="98"/>
    </location>
</feature>
<name>E7GL41_CLOS6</name>
<dbReference type="Proteomes" id="UP000002970">
    <property type="component" value="Unassembled WGS sequence"/>
</dbReference>